<dbReference type="InterPro" id="IPR000863">
    <property type="entry name" value="Sulfotransferase_dom"/>
</dbReference>
<dbReference type="OrthoDB" id="6341251at2759"/>
<organism evidence="4 5">
    <name type="scientific">Mytilus coruscus</name>
    <name type="common">Sea mussel</name>
    <dbReference type="NCBI Taxonomy" id="42192"/>
    <lineage>
        <taxon>Eukaryota</taxon>
        <taxon>Metazoa</taxon>
        <taxon>Spiralia</taxon>
        <taxon>Lophotrochozoa</taxon>
        <taxon>Mollusca</taxon>
        <taxon>Bivalvia</taxon>
        <taxon>Autobranchia</taxon>
        <taxon>Pteriomorphia</taxon>
        <taxon>Mytilida</taxon>
        <taxon>Mytiloidea</taxon>
        <taxon>Mytilidae</taxon>
        <taxon>Mytilinae</taxon>
        <taxon>Mytilus</taxon>
    </lineage>
</organism>
<gene>
    <name evidence="4" type="ORF">MCOR_35057</name>
</gene>
<dbReference type="Pfam" id="PF00685">
    <property type="entry name" value="Sulfotransfer_1"/>
    <property type="match status" value="1"/>
</dbReference>
<dbReference type="Proteomes" id="UP000507470">
    <property type="component" value="Unassembled WGS sequence"/>
</dbReference>
<dbReference type="InterPro" id="IPR027417">
    <property type="entry name" value="P-loop_NTPase"/>
</dbReference>
<keyword evidence="2 4" id="KW-0808">Transferase</keyword>
<accession>A0A6J8D0X7</accession>
<evidence type="ECO:0000256" key="1">
    <source>
        <dbReference type="ARBA" id="ARBA00005771"/>
    </source>
</evidence>
<keyword evidence="5" id="KW-1185">Reference proteome</keyword>
<evidence type="ECO:0000256" key="2">
    <source>
        <dbReference type="ARBA" id="ARBA00022679"/>
    </source>
</evidence>
<protein>
    <submittedName>
        <fullName evidence="4">SULT1</fullName>
        <ecNumber evidence="4">2.8.2.-</ecNumber>
    </submittedName>
</protein>
<dbReference type="Gene3D" id="3.40.50.300">
    <property type="entry name" value="P-loop containing nucleotide triphosphate hydrolases"/>
    <property type="match status" value="1"/>
</dbReference>
<evidence type="ECO:0000313" key="5">
    <source>
        <dbReference type="Proteomes" id="UP000507470"/>
    </source>
</evidence>
<dbReference type="AlphaFoldDB" id="A0A6J8D0X7"/>
<dbReference type="SUPFAM" id="SSF52540">
    <property type="entry name" value="P-loop containing nucleoside triphosphate hydrolases"/>
    <property type="match status" value="1"/>
</dbReference>
<evidence type="ECO:0000313" key="4">
    <source>
        <dbReference type="EMBL" id="CAC5400912.1"/>
    </source>
</evidence>
<evidence type="ECO:0000259" key="3">
    <source>
        <dbReference type="Pfam" id="PF00685"/>
    </source>
</evidence>
<dbReference type="PANTHER" id="PTHR11783">
    <property type="entry name" value="SULFOTRANSFERASE SULT"/>
    <property type="match status" value="1"/>
</dbReference>
<reference evidence="4 5" key="1">
    <citation type="submission" date="2020-06" db="EMBL/GenBank/DDBJ databases">
        <authorList>
            <person name="Li R."/>
            <person name="Bekaert M."/>
        </authorList>
    </citation>
    <scope>NUCLEOTIDE SEQUENCE [LARGE SCALE GENOMIC DNA]</scope>
    <source>
        <strain evidence="5">wild</strain>
    </source>
</reference>
<name>A0A6J8D0X7_MYTCO</name>
<proteinExistence type="inferred from homology"/>
<dbReference type="EC" id="2.8.2.-" evidence="4"/>
<sequence>MESHVEKMKKMMKGSKPVPLPEFDGVFYPSFIPFREKGAEKALQDITNFQSRDTDIMICTYAKSGTHWINEITSMLIRRTPELDTASKTMTMLETISDFSITDTLPSPRLLNTHCLFQYLPKKHIENRNKIIHMIRNPKDTCVSYYHHATKDQVFLSFTGSWNEFFDMWISANCAYGSWYTYEKEIEQAEKDYPGMIFTCSYEEMKKEPTKGIRKLSDFLQIECTDKTIEDIAKATSFENMKENKVDHTAVADGKSHIYRKGIIGDWKNHFTVAQNEQFDSQFAEKFQDSSYRILFE</sequence>
<dbReference type="EMBL" id="CACVKT020006344">
    <property type="protein sequence ID" value="CAC5400912.1"/>
    <property type="molecule type" value="Genomic_DNA"/>
</dbReference>
<dbReference type="GO" id="GO:0008146">
    <property type="term" value="F:sulfotransferase activity"/>
    <property type="evidence" value="ECO:0007669"/>
    <property type="project" value="InterPro"/>
</dbReference>
<comment type="similarity">
    <text evidence="1">Belongs to the sulfotransferase 1 family.</text>
</comment>
<feature type="domain" description="Sulfotransferase" evidence="3">
    <location>
        <begin position="53"/>
        <end position="290"/>
    </location>
</feature>